<dbReference type="PATRIC" id="fig|46224.3.peg.1104"/>
<comment type="caution">
    <text evidence="1">The sequence shown here is derived from an EMBL/GenBank/DDBJ whole genome shotgun (WGS) entry which is preliminary data.</text>
</comment>
<dbReference type="SUPFAM" id="SSF158560">
    <property type="entry name" value="BH3980-like"/>
    <property type="match status" value="1"/>
</dbReference>
<dbReference type="EMBL" id="LQYN01000129">
    <property type="protein sequence ID" value="KYC89952.1"/>
    <property type="molecule type" value="Genomic_DNA"/>
</dbReference>
<dbReference type="STRING" id="46224.B4102_3959"/>
<proteinExistence type="predicted"/>
<dbReference type="Proteomes" id="UP000075666">
    <property type="component" value="Unassembled WGS sequence"/>
</dbReference>
<evidence type="ECO:0000313" key="2">
    <source>
        <dbReference type="Proteomes" id="UP000075666"/>
    </source>
</evidence>
<sequence length="69" mass="8329">MNELENIAAKQLVEQNNKLREQLTPENKKYYEDILLYMRTFGFFHEELETEQHLMTILQDILEAQKQGE</sequence>
<reference evidence="1 2" key="1">
    <citation type="submission" date="2016-01" db="EMBL/GenBank/DDBJ databases">
        <title>Genome Sequences of Twelve Sporeforming Bacillus Species Isolated from Foods.</title>
        <authorList>
            <person name="Berendsen E.M."/>
            <person name="Wells-Bennik M.H."/>
            <person name="Krawcyk A.O."/>
            <person name="De Jong A."/>
            <person name="Holsappel S."/>
            <person name="Eijlander R.T."/>
            <person name="Kuipers O.P."/>
        </authorList>
    </citation>
    <scope>NUCLEOTIDE SEQUENCE [LARGE SCALE GENOMIC DNA]</scope>
    <source>
        <strain evidence="1 2">B4102</strain>
    </source>
</reference>
<name>A0A150KKF9_9BACI</name>
<organism evidence="1 2">
    <name type="scientific">Heyndrickxia sporothermodurans</name>
    <dbReference type="NCBI Taxonomy" id="46224"/>
    <lineage>
        <taxon>Bacteria</taxon>
        <taxon>Bacillati</taxon>
        <taxon>Bacillota</taxon>
        <taxon>Bacilli</taxon>
        <taxon>Bacillales</taxon>
        <taxon>Bacillaceae</taxon>
        <taxon>Heyndrickxia</taxon>
    </lineage>
</organism>
<protein>
    <submittedName>
        <fullName evidence="1">Uncharacterized protein</fullName>
    </submittedName>
</protein>
<dbReference type="AlphaFoldDB" id="A0A150KKF9"/>
<gene>
    <name evidence="1" type="ORF">B4102_3959</name>
</gene>
<evidence type="ECO:0000313" key="1">
    <source>
        <dbReference type="EMBL" id="KYC89952.1"/>
    </source>
</evidence>
<accession>A0A150KKF9</accession>
<keyword evidence="2" id="KW-1185">Reference proteome</keyword>